<dbReference type="EMBL" id="JAFBFI010000029">
    <property type="protein sequence ID" value="MBM7694620.1"/>
    <property type="molecule type" value="Genomic_DNA"/>
</dbReference>
<dbReference type="Proteomes" id="UP000823486">
    <property type="component" value="Unassembled WGS sequence"/>
</dbReference>
<dbReference type="RefSeq" id="WP_204547615.1">
    <property type="nucleotide sequence ID" value="NZ_JAFBFI010000029.1"/>
</dbReference>
<name>A0ABS2QNM6_9BACI</name>
<gene>
    <name evidence="2" type="ORF">JOC77_004095</name>
</gene>
<proteinExistence type="predicted"/>
<protein>
    <recommendedName>
        <fullName evidence="4">Spore coat protein</fullName>
    </recommendedName>
</protein>
<reference evidence="2 3" key="1">
    <citation type="submission" date="2021-01" db="EMBL/GenBank/DDBJ databases">
        <title>Genomic Encyclopedia of Type Strains, Phase IV (KMG-IV): sequencing the most valuable type-strain genomes for metagenomic binning, comparative biology and taxonomic classification.</title>
        <authorList>
            <person name="Goeker M."/>
        </authorList>
    </citation>
    <scope>NUCLEOTIDE SEQUENCE [LARGE SCALE GENOMIC DNA]</scope>
    <source>
        <strain evidence="2 3">DSM 105482</strain>
    </source>
</reference>
<keyword evidence="1" id="KW-0812">Transmembrane</keyword>
<accession>A0ABS2QNM6</accession>
<keyword evidence="3" id="KW-1185">Reference proteome</keyword>
<evidence type="ECO:0008006" key="4">
    <source>
        <dbReference type="Google" id="ProtNLM"/>
    </source>
</evidence>
<comment type="caution">
    <text evidence="2">The sequence shown here is derived from an EMBL/GenBank/DDBJ whole genome shotgun (WGS) entry which is preliminary data.</text>
</comment>
<organism evidence="2 3">
    <name type="scientific">Peribacillus deserti</name>
    <dbReference type="NCBI Taxonomy" id="673318"/>
    <lineage>
        <taxon>Bacteria</taxon>
        <taxon>Bacillati</taxon>
        <taxon>Bacillota</taxon>
        <taxon>Bacilli</taxon>
        <taxon>Bacillales</taxon>
        <taxon>Bacillaceae</taxon>
        <taxon>Peribacillus</taxon>
    </lineage>
</organism>
<feature type="transmembrane region" description="Helical" evidence="1">
    <location>
        <begin position="25"/>
        <end position="42"/>
    </location>
</feature>
<evidence type="ECO:0000313" key="3">
    <source>
        <dbReference type="Proteomes" id="UP000823486"/>
    </source>
</evidence>
<keyword evidence="1" id="KW-1133">Transmembrane helix</keyword>
<evidence type="ECO:0000256" key="1">
    <source>
        <dbReference type="SAM" id="Phobius"/>
    </source>
</evidence>
<sequence length="69" mass="8131">MYSQPVHYQQPAYHQTLRNGEDERFFPLLPFVAGLAVGPLLFNRPYYYPPYPVYPAYPAYPPPAPYPYY</sequence>
<evidence type="ECO:0000313" key="2">
    <source>
        <dbReference type="EMBL" id="MBM7694620.1"/>
    </source>
</evidence>
<keyword evidence="1" id="KW-0472">Membrane</keyword>